<sequence>MNESITSRVARLMSGSVNALVDAVENASPELVMEQAIREIDSAIADTQAELGQQIAQKHLASKKLIEENNRYEVLAEQLHVAVANSRDDLAEAGIAEQIDIEARMPVLELSIANATAREKELEGFIQALQAKKREMKSELNAFLQTRAASVSATSVASKQGDSAADKANRAGASFDRVLEKATGIAGRDVSLTSASKLAELDELARHNRIAERLAALKAEQS</sequence>
<dbReference type="KEGG" id="dce:O6P33_03810"/>
<dbReference type="AlphaFoldDB" id="A0AAF0AJY4"/>
<evidence type="ECO:0000313" key="4">
    <source>
        <dbReference type="Proteomes" id="UP001212189"/>
    </source>
</evidence>
<comment type="similarity">
    <text evidence="1">Belongs to the PspA/Vipp/IM30 family.</text>
</comment>
<protein>
    <submittedName>
        <fullName evidence="3">PspA/IM30 family protein</fullName>
    </submittedName>
</protein>
<organism evidence="3 4">
    <name type="scientific">Denitrificimonas caeni</name>
    <dbReference type="NCBI Taxonomy" id="521720"/>
    <lineage>
        <taxon>Bacteria</taxon>
        <taxon>Pseudomonadati</taxon>
        <taxon>Pseudomonadota</taxon>
        <taxon>Gammaproteobacteria</taxon>
        <taxon>Pseudomonadales</taxon>
        <taxon>Pseudomonadaceae</taxon>
        <taxon>Denitrificimonas</taxon>
    </lineage>
</organism>
<accession>A0AAF0AJY4</accession>
<keyword evidence="2" id="KW-0175">Coiled coil</keyword>
<dbReference type="GO" id="GO:0009271">
    <property type="term" value="P:phage shock"/>
    <property type="evidence" value="ECO:0007669"/>
    <property type="project" value="TreeGrafter"/>
</dbReference>
<dbReference type="PANTHER" id="PTHR31088:SF6">
    <property type="entry name" value="PHAGE SHOCK PROTEIN A"/>
    <property type="match status" value="1"/>
</dbReference>
<proteinExistence type="inferred from homology"/>
<dbReference type="Proteomes" id="UP001212189">
    <property type="component" value="Chromosome"/>
</dbReference>
<evidence type="ECO:0000256" key="2">
    <source>
        <dbReference type="SAM" id="Coils"/>
    </source>
</evidence>
<dbReference type="RefSeq" id="WP_269818920.1">
    <property type="nucleotide sequence ID" value="NZ_CP114976.1"/>
</dbReference>
<dbReference type="EMBL" id="CP114976">
    <property type="protein sequence ID" value="WBE25975.1"/>
    <property type="molecule type" value="Genomic_DNA"/>
</dbReference>
<dbReference type="PANTHER" id="PTHR31088">
    <property type="entry name" value="MEMBRANE-ASSOCIATED PROTEIN VIPP1, CHLOROPLASTIC"/>
    <property type="match status" value="1"/>
</dbReference>
<evidence type="ECO:0000256" key="1">
    <source>
        <dbReference type="ARBA" id="ARBA00043985"/>
    </source>
</evidence>
<reference evidence="3 4" key="1">
    <citation type="submission" date="2022-12" db="EMBL/GenBank/DDBJ databases">
        <title>Coexistence and Characterization of a Novel Tigecycline Resistance gene tet(X) variant and blaNDM-1 in a Pseudomonas caeni Isolate of Chicken Origin.</title>
        <authorList>
            <person name="Lu X."/>
            <person name="Zhang L."/>
            <person name="Li R."/>
            <person name="Wang Z."/>
        </authorList>
    </citation>
    <scope>NUCLEOTIDE SEQUENCE [LARGE SCALE GENOMIC DNA]</scope>
    <source>
        <strain evidence="3 4">CE14</strain>
    </source>
</reference>
<gene>
    <name evidence="3" type="ORF">O6P33_03810</name>
</gene>
<dbReference type="InterPro" id="IPR007157">
    <property type="entry name" value="PspA_VIPP1"/>
</dbReference>
<evidence type="ECO:0000313" key="3">
    <source>
        <dbReference type="EMBL" id="WBE25975.1"/>
    </source>
</evidence>
<feature type="coiled-coil region" evidence="2">
    <location>
        <begin position="119"/>
        <end position="146"/>
    </location>
</feature>
<name>A0AAF0AJY4_9GAMM</name>
<dbReference type="Pfam" id="PF04012">
    <property type="entry name" value="PspA_IM30"/>
    <property type="match status" value="1"/>
</dbReference>
<dbReference type="GO" id="GO:0005829">
    <property type="term" value="C:cytosol"/>
    <property type="evidence" value="ECO:0007669"/>
    <property type="project" value="TreeGrafter"/>
</dbReference>
<keyword evidence="4" id="KW-1185">Reference proteome</keyword>